<dbReference type="EMBL" id="CP010311">
    <property type="protein sequence ID" value="AJF07982.1"/>
    <property type="molecule type" value="Genomic_DNA"/>
</dbReference>
<evidence type="ECO:0000313" key="2">
    <source>
        <dbReference type="Proteomes" id="UP000035036"/>
    </source>
</evidence>
<protein>
    <submittedName>
        <fullName evidence="1">Uncharacterized protein</fullName>
    </submittedName>
</protein>
<organism evidence="1 2">
    <name type="scientific">Geoalkalibacter subterraneus</name>
    <dbReference type="NCBI Taxonomy" id="483547"/>
    <lineage>
        <taxon>Bacteria</taxon>
        <taxon>Pseudomonadati</taxon>
        <taxon>Thermodesulfobacteriota</taxon>
        <taxon>Desulfuromonadia</taxon>
        <taxon>Desulfuromonadales</taxon>
        <taxon>Geoalkalibacteraceae</taxon>
        <taxon>Geoalkalibacter</taxon>
    </lineage>
</organism>
<sequence>MIRQAVPLKCGDLAEMIRLVRSLYRLSRMPEYRSAVQSEAPPVAGFDPGHDSVMMGYDFHVTEQGPRLIEVNTNAGGILPTWLSTSPENTSENGLNKWAPSPRRRNQLLGTFAEEFRRFRKGEIKKPRHILILDENPPEQFLYPEMQAFADLFESWGVKASIADSAALDADENGVCYQGEPVDLIYNRHCDFYLETDEMSAILAAYRNRRVCLTPNPFTYALLGDKRRMVMWSEYERMKAVCANRRVLETVQRQVPYSTLLSQLGRDQAWQQRKELVFKPVSRFGSRGVYIGAKISRKRFATLPDQDTLAQALVPPSQLTLPGKEKPHKVDFRLFAYRDRILAVTARLYRGQVTNMSSEDSGFAPVTLT</sequence>
<gene>
    <name evidence="1" type="ORF">GSUB_08985</name>
</gene>
<keyword evidence="2" id="KW-1185">Reference proteome</keyword>
<name>A0A0B5FIF8_9BACT</name>
<dbReference type="SUPFAM" id="SSF56059">
    <property type="entry name" value="Glutathione synthetase ATP-binding domain-like"/>
    <property type="match status" value="1"/>
</dbReference>
<evidence type="ECO:0000313" key="1">
    <source>
        <dbReference type="EMBL" id="AJF07982.1"/>
    </source>
</evidence>
<proteinExistence type="predicted"/>
<dbReference type="KEGG" id="gsb:GSUB_08985"/>
<dbReference type="AlphaFoldDB" id="A0A0B5FIF8"/>
<dbReference type="STRING" id="483547.GSUB_08985"/>
<accession>A0A0B5FIF8</accession>
<dbReference type="HOGENOM" id="CLU_034373_0_0_7"/>
<reference evidence="1 2" key="1">
    <citation type="journal article" date="2015" name="Genome Announc.">
        <title>Genomes of Geoalkalibacter ferrihydriticus Z-0531T and Geoalkalibacter subterraneus Red1T, Two Haloalkaliphilic Metal-Reducing Deltaproteobacteria.</title>
        <authorList>
            <person name="Badalamenti J.P."/>
            <person name="Krajmalnik-Brown R."/>
            <person name="Torres C.I."/>
            <person name="Bond D.R."/>
        </authorList>
    </citation>
    <scope>NUCLEOTIDE SEQUENCE [LARGE SCALE GENOMIC DNA]</scope>
    <source>
        <strain evidence="1 2">Red1</strain>
    </source>
</reference>
<dbReference type="Proteomes" id="UP000035036">
    <property type="component" value="Chromosome"/>
</dbReference>